<accession>A0A839HDZ3</accession>
<dbReference type="UniPathway" id="UPA00544"/>
<keyword evidence="5 11" id="KW-0133">Cell shape</keyword>
<evidence type="ECO:0000256" key="11">
    <source>
        <dbReference type="HAMAP-Rule" id="MF_00364"/>
    </source>
</evidence>
<organism evidence="13 14">
    <name type="scientific">Thiospirillum jenense</name>
    <dbReference type="NCBI Taxonomy" id="1653858"/>
    <lineage>
        <taxon>Bacteria</taxon>
        <taxon>Pseudomonadati</taxon>
        <taxon>Pseudomonadota</taxon>
        <taxon>Gammaproteobacteria</taxon>
        <taxon>Chromatiales</taxon>
        <taxon>Chromatiaceae</taxon>
        <taxon>Thiospirillum</taxon>
    </lineage>
</organism>
<evidence type="ECO:0000256" key="7">
    <source>
        <dbReference type="ARBA" id="ARBA00023295"/>
    </source>
</evidence>
<evidence type="ECO:0000256" key="10">
    <source>
        <dbReference type="ARBA" id="ARBA00037880"/>
    </source>
</evidence>
<keyword evidence="3 11" id="KW-0132">Cell division</keyword>
<dbReference type="GO" id="GO:0051301">
    <property type="term" value="P:cell division"/>
    <property type="evidence" value="ECO:0007669"/>
    <property type="project" value="UniProtKB-KW"/>
</dbReference>
<evidence type="ECO:0000256" key="5">
    <source>
        <dbReference type="ARBA" id="ARBA00022960"/>
    </source>
</evidence>
<dbReference type="GO" id="GO:0009252">
    <property type="term" value="P:peptidoglycan biosynthetic process"/>
    <property type="evidence" value="ECO:0007669"/>
    <property type="project" value="UniProtKB-KW"/>
</dbReference>
<gene>
    <name evidence="11 13" type="primary">nagZ</name>
    <name evidence="13" type="ORF">HUK38_11525</name>
</gene>
<dbReference type="SUPFAM" id="SSF51445">
    <property type="entry name" value="(Trans)glycosidases"/>
    <property type="match status" value="1"/>
</dbReference>
<keyword evidence="6 11" id="KW-0573">Peptidoglycan synthesis</keyword>
<evidence type="ECO:0000256" key="1">
    <source>
        <dbReference type="ARBA" id="ARBA00001231"/>
    </source>
</evidence>
<dbReference type="GO" id="GO:0005975">
    <property type="term" value="P:carbohydrate metabolic process"/>
    <property type="evidence" value="ECO:0007669"/>
    <property type="project" value="InterPro"/>
</dbReference>
<dbReference type="GO" id="GO:0004563">
    <property type="term" value="F:beta-N-acetylhexosaminidase activity"/>
    <property type="evidence" value="ECO:0007669"/>
    <property type="project" value="UniProtKB-UniRule"/>
</dbReference>
<dbReference type="HAMAP" id="MF_00364">
    <property type="entry name" value="NagZ"/>
    <property type="match status" value="1"/>
</dbReference>
<protein>
    <recommendedName>
        <fullName evidence="11">Beta-hexosaminidase</fullName>
        <ecNumber evidence="11">3.2.1.52</ecNumber>
    </recommendedName>
    <alternativeName>
        <fullName evidence="11">Beta-N-acetylhexosaminidase</fullName>
    </alternativeName>
    <alternativeName>
        <fullName evidence="11">N-acetyl-beta-glucosaminidase</fullName>
    </alternativeName>
</protein>
<feature type="site" description="Important for catalytic activity" evidence="11">
    <location>
        <position position="183"/>
    </location>
</feature>
<sequence>MCVDTVPGPIMLDLATIELTAEDKELLAHPAVGGVILFARNAVEPTQLNALTTAIRTAAKQPLLIAVDQEGGRVQRFHQGFTRLPSAATFGRAYQRNPNHATAAATAVAWLLATELRAVGIDFSFAPVLDLDYGISTVIGDRAFANDPATVSAIGLAWLAGLHAVGMAGCGKHFPGHGSVSADSHTALPIDSRPYAVIAKNDLVPFKQTIMAGLDAIMPAHVVYSDVDELPASLSPIWLKQILRQQIGFSGAIFSDDLSMAAAAAGGDYIERAHAALSAGCDMILVCNNRDAAITIVDALGDPQILIENWSTSAMRLTHLRGSAPINIGDELAQRRRALAMITHLDDDDSHVLP</sequence>
<feature type="binding site" evidence="11">
    <location>
        <position position="142"/>
    </location>
    <ligand>
        <name>substrate</name>
    </ligand>
</feature>
<dbReference type="EMBL" id="JABVCQ010000027">
    <property type="protein sequence ID" value="MBB1126851.1"/>
    <property type="molecule type" value="Genomic_DNA"/>
</dbReference>
<dbReference type="GO" id="GO:0008360">
    <property type="term" value="P:regulation of cell shape"/>
    <property type="evidence" value="ECO:0007669"/>
    <property type="project" value="UniProtKB-KW"/>
</dbReference>
<dbReference type="Pfam" id="PF00933">
    <property type="entry name" value="Glyco_hydro_3"/>
    <property type="match status" value="1"/>
</dbReference>
<evidence type="ECO:0000256" key="4">
    <source>
        <dbReference type="ARBA" id="ARBA00022801"/>
    </source>
</evidence>
<dbReference type="PANTHER" id="PTHR30480">
    <property type="entry name" value="BETA-HEXOSAMINIDASE-RELATED"/>
    <property type="match status" value="1"/>
</dbReference>
<dbReference type="InterPro" id="IPR050226">
    <property type="entry name" value="NagZ_Beta-hexosaminidase"/>
</dbReference>
<comment type="function">
    <text evidence="11">Plays a role in peptidoglycan recycling by cleaving the terminal beta-1,4-linked N-acetylglucosamine (GlcNAc) from peptide-linked peptidoglycan fragments, giving rise to free GlcNAc, anhydro-N-acetylmuramic acid and anhydro-N-acetylmuramic acid-linked peptides.</text>
</comment>
<keyword evidence="4 11" id="KW-0378">Hydrolase</keyword>
<feature type="active site" description="Nucleophile" evidence="11">
    <location>
        <position position="256"/>
    </location>
</feature>
<feature type="binding site" evidence="11">
    <location>
        <begin position="172"/>
        <end position="173"/>
    </location>
    <ligand>
        <name>substrate</name>
    </ligand>
</feature>
<dbReference type="Proteomes" id="UP000548632">
    <property type="component" value="Unassembled WGS sequence"/>
</dbReference>
<keyword evidence="7 11" id="KW-0326">Glycosidase</keyword>
<dbReference type="EC" id="3.2.1.52" evidence="11"/>
<evidence type="ECO:0000313" key="14">
    <source>
        <dbReference type="Proteomes" id="UP000548632"/>
    </source>
</evidence>
<keyword evidence="2 11" id="KW-0963">Cytoplasm</keyword>
<name>A0A839HDZ3_9GAMM</name>
<dbReference type="GO" id="GO:0009254">
    <property type="term" value="P:peptidoglycan turnover"/>
    <property type="evidence" value="ECO:0007669"/>
    <property type="project" value="UniProtKB-UniRule"/>
</dbReference>
<evidence type="ECO:0000313" key="13">
    <source>
        <dbReference type="EMBL" id="MBB1126851.1"/>
    </source>
</evidence>
<dbReference type="AlphaFoldDB" id="A0A839HDZ3"/>
<dbReference type="InterPro" id="IPR001764">
    <property type="entry name" value="Glyco_hydro_3_N"/>
</dbReference>
<keyword evidence="14" id="KW-1185">Reference proteome</keyword>
<comment type="pathway">
    <text evidence="10 11">Cell wall biogenesis; peptidoglycan recycling.</text>
</comment>
<reference evidence="13 14" key="1">
    <citation type="journal article" date="2020" name="Arch. Microbiol.">
        <title>The genome sequence of the giant phototrophic gammaproteobacterium Thiospirillum jenense gives insight into its physiological properties and phylogenetic relationships.</title>
        <authorList>
            <person name="Imhoff J.F."/>
            <person name="Meyer T.E."/>
            <person name="Kyndt J.A."/>
        </authorList>
    </citation>
    <scope>NUCLEOTIDE SEQUENCE [LARGE SCALE GENOMIC DNA]</scope>
    <source>
        <strain evidence="13 14">DSM 216</strain>
    </source>
</reference>
<dbReference type="FunFam" id="3.20.20.300:FF:000001">
    <property type="entry name" value="Beta-hexosaminidase"/>
    <property type="match status" value="1"/>
</dbReference>
<dbReference type="RefSeq" id="WP_182584479.1">
    <property type="nucleotide sequence ID" value="NZ_JABVCQ010000027.1"/>
</dbReference>
<keyword evidence="9 11" id="KW-0961">Cell wall biogenesis/degradation</keyword>
<dbReference type="Gene3D" id="3.20.20.300">
    <property type="entry name" value="Glycoside hydrolase, family 3, N-terminal domain"/>
    <property type="match status" value="1"/>
</dbReference>
<dbReference type="InterPro" id="IPR017853">
    <property type="entry name" value="GH"/>
</dbReference>
<evidence type="ECO:0000259" key="12">
    <source>
        <dbReference type="Pfam" id="PF00933"/>
    </source>
</evidence>
<keyword evidence="8 11" id="KW-0131">Cell cycle</keyword>
<dbReference type="GO" id="GO:0071555">
    <property type="term" value="P:cell wall organization"/>
    <property type="evidence" value="ECO:0007669"/>
    <property type="project" value="UniProtKB-KW"/>
</dbReference>
<evidence type="ECO:0000256" key="9">
    <source>
        <dbReference type="ARBA" id="ARBA00023316"/>
    </source>
</evidence>
<feature type="binding site" evidence="11">
    <location>
        <position position="68"/>
    </location>
    <ligand>
        <name>substrate</name>
    </ligand>
</feature>
<dbReference type="NCBIfam" id="NF003740">
    <property type="entry name" value="PRK05337.1"/>
    <property type="match status" value="1"/>
</dbReference>
<dbReference type="InterPro" id="IPR022956">
    <property type="entry name" value="Beta_hexosaminidase_bac"/>
</dbReference>
<comment type="caution">
    <text evidence="13">The sequence shown here is derived from an EMBL/GenBank/DDBJ whole genome shotgun (WGS) entry which is preliminary data.</text>
</comment>
<evidence type="ECO:0000256" key="8">
    <source>
        <dbReference type="ARBA" id="ARBA00023306"/>
    </source>
</evidence>
<comment type="similarity">
    <text evidence="11">Belongs to the glycosyl hydrolase 3 family. NagZ subfamily.</text>
</comment>
<feature type="domain" description="Glycoside hydrolase family 3 N-terminal" evidence="12">
    <location>
        <begin position="17"/>
        <end position="301"/>
    </location>
</feature>
<evidence type="ECO:0000256" key="3">
    <source>
        <dbReference type="ARBA" id="ARBA00022618"/>
    </source>
</evidence>
<dbReference type="InterPro" id="IPR036962">
    <property type="entry name" value="Glyco_hydro_3_N_sf"/>
</dbReference>
<evidence type="ECO:0000256" key="6">
    <source>
        <dbReference type="ARBA" id="ARBA00022984"/>
    </source>
</evidence>
<proteinExistence type="inferred from homology"/>
<feature type="binding site" evidence="11">
    <location>
        <position position="76"/>
    </location>
    <ligand>
        <name>substrate</name>
    </ligand>
</feature>
<comment type="catalytic activity">
    <reaction evidence="1 11">
        <text>Hydrolysis of terminal non-reducing N-acetyl-D-hexosamine residues in N-acetyl-beta-D-hexosaminides.</text>
        <dbReference type="EC" id="3.2.1.52"/>
    </reaction>
</comment>
<feature type="active site" description="Proton donor/acceptor" evidence="11">
    <location>
        <position position="185"/>
    </location>
</feature>
<evidence type="ECO:0000256" key="2">
    <source>
        <dbReference type="ARBA" id="ARBA00022490"/>
    </source>
</evidence>
<dbReference type="PANTHER" id="PTHR30480:SF13">
    <property type="entry name" value="BETA-HEXOSAMINIDASE"/>
    <property type="match status" value="1"/>
</dbReference>
<dbReference type="GO" id="GO:0005737">
    <property type="term" value="C:cytoplasm"/>
    <property type="evidence" value="ECO:0007669"/>
    <property type="project" value="UniProtKB-SubCell"/>
</dbReference>
<comment type="subcellular location">
    <subcellularLocation>
        <location evidence="11">Cytoplasm</location>
    </subcellularLocation>
</comment>